<dbReference type="InterPro" id="IPR041902">
    <property type="entry name" value="CtsR_N_sf"/>
</dbReference>
<organism evidence="2 3">
    <name type="scientific">Dialister micraerophilus UPII 345-E</name>
    <dbReference type="NCBI Taxonomy" id="910314"/>
    <lineage>
        <taxon>Bacteria</taxon>
        <taxon>Bacillati</taxon>
        <taxon>Bacillota</taxon>
        <taxon>Negativicutes</taxon>
        <taxon>Veillonellales</taxon>
        <taxon>Veillonellaceae</taxon>
        <taxon>Dialister</taxon>
    </lineage>
</organism>
<sequence length="144" mass="16595">MNNILSDQIEKIILEMLRSREDEGIILKRRELANELECAPSQITYVINTRFSDNQNFIVESRRGNGGYIKISSVKNYPVIVKPINEKEILNKLLNDLQESNIFDDVQFSLFMTAVHTFLDYCPDSKINKGINTLTKRVKTILEG</sequence>
<dbReference type="Pfam" id="PF05848">
    <property type="entry name" value="CtsR"/>
    <property type="match status" value="1"/>
</dbReference>
<feature type="domain" description="CtsR N-terminal HTH" evidence="1">
    <location>
        <begin position="5"/>
        <end position="74"/>
    </location>
</feature>
<dbReference type="eggNOG" id="COG4463">
    <property type="taxonomic scope" value="Bacteria"/>
</dbReference>
<dbReference type="RefSeq" id="WP_007554536.1">
    <property type="nucleotide sequence ID" value="NZ_AENT01000016.1"/>
</dbReference>
<comment type="caution">
    <text evidence="2">The sequence shown here is derived from an EMBL/GenBank/DDBJ whole genome shotgun (WGS) entry which is preliminary data.</text>
</comment>
<dbReference type="OrthoDB" id="1680813at2"/>
<dbReference type="EMBL" id="AENT01000016">
    <property type="protein sequence ID" value="EFR42776.1"/>
    <property type="molecule type" value="Genomic_DNA"/>
</dbReference>
<evidence type="ECO:0000259" key="1">
    <source>
        <dbReference type="Pfam" id="PF05848"/>
    </source>
</evidence>
<protein>
    <submittedName>
        <fullName evidence="2">Transcriptional repressor of CtsR</fullName>
    </submittedName>
</protein>
<name>E4L8W5_9FIRM</name>
<evidence type="ECO:0000313" key="2">
    <source>
        <dbReference type="EMBL" id="EFR42776.1"/>
    </source>
</evidence>
<dbReference type="InterPro" id="IPR040465">
    <property type="entry name" value="CtsR_N"/>
</dbReference>
<proteinExistence type="predicted"/>
<evidence type="ECO:0000313" key="3">
    <source>
        <dbReference type="Proteomes" id="UP000004594"/>
    </source>
</evidence>
<reference evidence="2 3" key="1">
    <citation type="submission" date="2010-11" db="EMBL/GenBank/DDBJ databases">
        <authorList>
            <person name="Durkin A.S."/>
            <person name="Madupu R."/>
            <person name="Torralba M."/>
            <person name="Gillis M."/>
            <person name="Methe B."/>
            <person name="Sutton G."/>
            <person name="Nelson K.E."/>
        </authorList>
    </citation>
    <scope>NUCLEOTIDE SEQUENCE [LARGE SCALE GENOMIC DNA]</scope>
    <source>
        <strain evidence="2 3">UPII 345-E</strain>
    </source>
</reference>
<dbReference type="AlphaFoldDB" id="E4L8W5"/>
<gene>
    <name evidence="2" type="ORF">HMPREF9220_0935</name>
</gene>
<accession>E4L8W5</accession>
<dbReference type="Proteomes" id="UP000004594">
    <property type="component" value="Unassembled WGS sequence"/>
</dbReference>
<dbReference type="Gene3D" id="3.30.56.130">
    <property type="entry name" value="Transcriptional regulator CtsR, winged HTH domain"/>
    <property type="match status" value="1"/>
</dbReference>